<evidence type="ECO:0000313" key="2">
    <source>
        <dbReference type="EMBL" id="SSX19410.1"/>
    </source>
</evidence>
<sequence>MVWSAPDKKHAYCYACNIESLEGFSMKSRKFVNYPAKENTNSVKPKWKADMRKKSVNQIEPMDISKSSLTPIRASSPLQEMMSFISTISSSTDSNNTQSSGEMFQPNDSTKIFVPIKQNKLEDMAKRLKLTLTQTELLGSMLREINSLDPSTKTTFLRNDKTYSENFEETNVEWSDKYQNVNWHPRPDWGEYNHSDFCAKDAPLIPRDKILFPPLHIKLGLVNQFFSTVYKLNEAAQEHVQRLLPKLSSGKHKLGVYDGLQIRKIFKDKDLPSVLSDDQGQAFYYLKMKNFQETEKTLFCHLSYQHKICPT</sequence>
<dbReference type="VEuPathDB" id="VectorBase:CSON014228"/>
<gene>
    <name evidence="1" type="primary">CSON014228</name>
</gene>
<protein>
    <submittedName>
        <fullName evidence="1">CSON014228 protein</fullName>
    </submittedName>
</protein>
<organism evidence="1">
    <name type="scientific">Culicoides sonorensis</name>
    <name type="common">Biting midge</name>
    <dbReference type="NCBI Taxonomy" id="179676"/>
    <lineage>
        <taxon>Eukaryota</taxon>
        <taxon>Metazoa</taxon>
        <taxon>Ecdysozoa</taxon>
        <taxon>Arthropoda</taxon>
        <taxon>Hexapoda</taxon>
        <taxon>Insecta</taxon>
        <taxon>Pterygota</taxon>
        <taxon>Neoptera</taxon>
        <taxon>Endopterygota</taxon>
        <taxon>Diptera</taxon>
        <taxon>Nematocera</taxon>
        <taxon>Chironomoidea</taxon>
        <taxon>Ceratopogonidae</taxon>
        <taxon>Ceratopogoninae</taxon>
        <taxon>Culicoides</taxon>
        <taxon>Monoculicoides</taxon>
    </lineage>
</organism>
<evidence type="ECO:0000313" key="1">
    <source>
        <dbReference type="EMBL" id="SSW99028.1"/>
    </source>
</evidence>
<dbReference type="PANTHER" id="PTHR46114">
    <property type="entry name" value="APPLE DOMAIN-CONTAINING PROTEIN"/>
    <property type="match status" value="1"/>
</dbReference>
<dbReference type="EMBL" id="UFQS01000077">
    <property type="protein sequence ID" value="SSW99028.1"/>
    <property type="molecule type" value="Genomic_DNA"/>
</dbReference>
<reference evidence="1" key="1">
    <citation type="submission" date="2018-04" db="EMBL/GenBank/DDBJ databases">
        <authorList>
            <person name="Go L.Y."/>
            <person name="Mitchell J.A."/>
        </authorList>
    </citation>
    <scope>NUCLEOTIDE SEQUENCE</scope>
    <source>
        <tissue evidence="1">Whole organism</tissue>
    </source>
</reference>
<name>A0A336K5Y9_CULSO</name>
<dbReference type="AlphaFoldDB" id="A0A336K5Y9"/>
<proteinExistence type="predicted"/>
<dbReference type="PANTHER" id="PTHR46114:SF1">
    <property type="entry name" value="ZAD DOMAIN-CONTAINING PROTEIN"/>
    <property type="match status" value="1"/>
</dbReference>
<accession>A0A336K5Y9</accession>
<dbReference type="EMBL" id="UFQT01000077">
    <property type="protein sequence ID" value="SSX19410.1"/>
    <property type="molecule type" value="Genomic_DNA"/>
</dbReference>
<reference evidence="2" key="2">
    <citation type="submission" date="2018-07" db="EMBL/GenBank/DDBJ databases">
        <authorList>
            <person name="Quirk P.G."/>
            <person name="Krulwich T.A."/>
        </authorList>
    </citation>
    <scope>NUCLEOTIDE SEQUENCE</scope>
</reference>